<reference evidence="9 10" key="1">
    <citation type="submission" date="2018-08" db="EMBL/GenBank/DDBJ databases">
        <title>Genome sequence of Methylocystis hirsuta CSC1, a methanotroph able to accumulate PHAs.</title>
        <authorList>
            <person name="Bordel S."/>
            <person name="Rodriguez E."/>
            <person name="Gancedo J."/>
            <person name="Munoz R."/>
        </authorList>
    </citation>
    <scope>NUCLEOTIDE SEQUENCE [LARGE SCALE GENOMIC DNA]</scope>
    <source>
        <strain evidence="9 10">CSC1</strain>
    </source>
</reference>
<dbReference type="PANTHER" id="PTHR33607:SF2">
    <property type="entry name" value="ENDONUCLEASE-1"/>
    <property type="match status" value="1"/>
</dbReference>
<comment type="caution">
    <text evidence="9">The sequence shown here is derived from an EMBL/GenBank/DDBJ whole genome shotgun (WGS) entry which is preliminary data.</text>
</comment>
<dbReference type="AlphaFoldDB" id="A0A3M9XQ70"/>
<keyword evidence="6 8" id="KW-0378">Hydrolase</keyword>
<dbReference type="InterPro" id="IPR007346">
    <property type="entry name" value="Endonuclease-I"/>
</dbReference>
<dbReference type="SUPFAM" id="SSF54060">
    <property type="entry name" value="His-Me finger endonucleases"/>
    <property type="match status" value="1"/>
</dbReference>
<dbReference type="InterPro" id="IPR043504">
    <property type="entry name" value="Peptidase_S1_PA_chymotrypsin"/>
</dbReference>
<dbReference type="Proteomes" id="UP000268623">
    <property type="component" value="Unassembled WGS sequence"/>
</dbReference>
<dbReference type="OrthoDB" id="7787670at2"/>
<dbReference type="GO" id="GO:0006508">
    <property type="term" value="P:proteolysis"/>
    <property type="evidence" value="ECO:0007669"/>
    <property type="project" value="UniProtKB-KW"/>
</dbReference>
<keyword evidence="10" id="KW-1185">Reference proteome</keyword>
<comment type="similarity">
    <text evidence="1">Belongs to the EndA/NucM nuclease family.</text>
</comment>
<keyword evidence="3 8" id="KW-0645">Protease</keyword>
<evidence type="ECO:0000256" key="8">
    <source>
        <dbReference type="RuleBase" id="RU004296"/>
    </source>
</evidence>
<sequence>MITFQRVLEQTERRFVERSAERAEKIKLIKEKKIIEANPPDLVRKRIIRLNADARTVNAISGEGLRFATPAGPGIAASGFPRALERVLQTNDLMSIGFFERGLQAAQSVARIAVRGPQGSLAGYGTGFMVSPRLLLTNNHVFRAPDEAAGSVAEFNFKALLGGQTTTPTSFHFAPEDFFLTDPELDFSLVALRDAPELGQFGWLRLIGETGKLMVGEKVNIIQHPNGEPKQIAVRENQVVDELELFLHYKTDTAPGSSGSPVFNDQWEVVALHHSGVPERDAQGRIVTTDGRVWADWMGEHRVAWKANEGARVSRLVARIQKESLEGDWRRLRAEMFDKQPPTLNLFRGLERSEEPKERLEGPDGVRRSLAKQDGVAIWTIPLHISVSVGGASMPLAVGGSSTPVPHAVAPGASVFAASQRVQTDAASGRVEEPTDLRSALAEARAARERTYYDKDTDRAAVDTYYNGVRPDAGGHKLYKTLSALIASTHTTKLPYQPAKNVYPWVDIHPDRLIRSIYSGRTFEAEELIKADFKIAELREVRLSELKLTESVIGPEKLEEEIDLMEASLPFNCEHVVPQSWFAKREPMRGDIHHLFACEPRCNSFRGNTPYFDFVDFEEAVRDDCGKRESGGFEPSSGKGPVARATLYFLLRYPRSVGDADREFTKDRLPLLLEWHQKNPPKEYERHRNAAIFEMQGNRNPLIDKPEWGTLIDFSQGFG</sequence>
<dbReference type="InterPro" id="IPR008256">
    <property type="entry name" value="Peptidase_S1B"/>
</dbReference>
<accession>A0A3M9XQ70</accession>
<evidence type="ECO:0000256" key="2">
    <source>
        <dbReference type="ARBA" id="ARBA00008764"/>
    </source>
</evidence>
<evidence type="ECO:0000313" key="9">
    <source>
        <dbReference type="EMBL" id="RNJ50184.1"/>
    </source>
</evidence>
<dbReference type="GO" id="GO:0004519">
    <property type="term" value="F:endonuclease activity"/>
    <property type="evidence" value="ECO:0007669"/>
    <property type="project" value="UniProtKB-KW"/>
</dbReference>
<dbReference type="Pfam" id="PF13365">
    <property type="entry name" value="Trypsin_2"/>
    <property type="match status" value="1"/>
</dbReference>
<evidence type="ECO:0000256" key="5">
    <source>
        <dbReference type="ARBA" id="ARBA00022729"/>
    </source>
</evidence>
<keyword evidence="9" id="KW-0255">Endonuclease</keyword>
<dbReference type="InterPro" id="IPR044925">
    <property type="entry name" value="His-Me_finger_sf"/>
</dbReference>
<evidence type="ECO:0000256" key="4">
    <source>
        <dbReference type="ARBA" id="ARBA00022722"/>
    </source>
</evidence>
<comment type="similarity">
    <text evidence="2 8">Belongs to the peptidase S1B family.</text>
</comment>
<protein>
    <recommendedName>
        <fullName evidence="8">Serine protease</fullName>
        <ecNumber evidence="8">3.4.21.-</ecNumber>
    </recommendedName>
</protein>
<dbReference type="InterPro" id="IPR009003">
    <property type="entry name" value="Peptidase_S1_PA"/>
</dbReference>
<dbReference type="PANTHER" id="PTHR33607">
    <property type="entry name" value="ENDONUCLEASE-1"/>
    <property type="match status" value="1"/>
</dbReference>
<evidence type="ECO:0000256" key="1">
    <source>
        <dbReference type="ARBA" id="ARBA00006429"/>
    </source>
</evidence>
<evidence type="ECO:0000256" key="6">
    <source>
        <dbReference type="ARBA" id="ARBA00022801"/>
    </source>
</evidence>
<dbReference type="EMBL" id="QWDD01000001">
    <property type="protein sequence ID" value="RNJ50184.1"/>
    <property type="molecule type" value="Genomic_DNA"/>
</dbReference>
<dbReference type="PRINTS" id="PR00839">
    <property type="entry name" value="V8PROTEASE"/>
</dbReference>
<keyword evidence="7 8" id="KW-0720">Serine protease</keyword>
<keyword evidence="4" id="KW-0540">Nuclease</keyword>
<keyword evidence="5" id="KW-0732">Signal</keyword>
<dbReference type="SUPFAM" id="SSF50494">
    <property type="entry name" value="Trypsin-like serine proteases"/>
    <property type="match status" value="1"/>
</dbReference>
<proteinExistence type="inferred from homology"/>
<name>A0A3M9XQ70_9HYPH</name>
<dbReference type="RefSeq" id="WP_123176131.1">
    <property type="nucleotide sequence ID" value="NZ_QWDD01000001.1"/>
</dbReference>
<dbReference type="Gene3D" id="2.40.10.10">
    <property type="entry name" value="Trypsin-like serine proteases"/>
    <property type="match status" value="2"/>
</dbReference>
<evidence type="ECO:0000313" key="10">
    <source>
        <dbReference type="Proteomes" id="UP000268623"/>
    </source>
</evidence>
<dbReference type="InterPro" id="IPR008353">
    <property type="entry name" value="Peptidase_S1B_tx"/>
</dbReference>
<evidence type="ECO:0000256" key="3">
    <source>
        <dbReference type="ARBA" id="ARBA00022670"/>
    </source>
</evidence>
<dbReference type="PRINTS" id="PR01774">
    <property type="entry name" value="EXFOLTOXIN"/>
</dbReference>
<dbReference type="Pfam" id="PF04231">
    <property type="entry name" value="Endonuclease_1"/>
    <property type="match status" value="1"/>
</dbReference>
<dbReference type="GO" id="GO:0004252">
    <property type="term" value="F:serine-type endopeptidase activity"/>
    <property type="evidence" value="ECO:0007669"/>
    <property type="project" value="InterPro"/>
</dbReference>
<organism evidence="9 10">
    <name type="scientific">Methylocystis hirsuta</name>
    <dbReference type="NCBI Taxonomy" id="369798"/>
    <lineage>
        <taxon>Bacteria</taxon>
        <taxon>Pseudomonadati</taxon>
        <taxon>Pseudomonadota</taxon>
        <taxon>Alphaproteobacteria</taxon>
        <taxon>Hyphomicrobiales</taxon>
        <taxon>Methylocystaceae</taxon>
        <taxon>Methylocystis</taxon>
    </lineage>
</organism>
<dbReference type="EC" id="3.4.21.-" evidence="8"/>
<gene>
    <name evidence="9" type="ORF">D1O30_11860</name>
</gene>
<evidence type="ECO:0000256" key="7">
    <source>
        <dbReference type="ARBA" id="ARBA00022825"/>
    </source>
</evidence>